<keyword evidence="3" id="KW-1185">Reference proteome</keyword>
<organism evidence="2 3">
    <name type="scientific">Fundulus heteroclitus</name>
    <name type="common">Killifish</name>
    <name type="synonym">Mummichog</name>
    <dbReference type="NCBI Taxonomy" id="8078"/>
    <lineage>
        <taxon>Eukaryota</taxon>
        <taxon>Metazoa</taxon>
        <taxon>Chordata</taxon>
        <taxon>Craniata</taxon>
        <taxon>Vertebrata</taxon>
        <taxon>Euteleostomi</taxon>
        <taxon>Actinopterygii</taxon>
        <taxon>Neopterygii</taxon>
        <taxon>Teleostei</taxon>
        <taxon>Neoteleostei</taxon>
        <taxon>Acanthomorphata</taxon>
        <taxon>Ovalentaria</taxon>
        <taxon>Atherinomorphae</taxon>
        <taxon>Cyprinodontiformes</taxon>
        <taxon>Fundulidae</taxon>
        <taxon>Fundulus</taxon>
    </lineage>
</organism>
<protein>
    <recommendedName>
        <fullName evidence="1">C-type lectin domain-containing protein</fullName>
    </recommendedName>
</protein>
<dbReference type="InterPro" id="IPR001304">
    <property type="entry name" value="C-type_lectin-like"/>
</dbReference>
<dbReference type="Gene3D" id="3.10.100.10">
    <property type="entry name" value="Mannose-Binding Protein A, subunit A"/>
    <property type="match status" value="1"/>
</dbReference>
<dbReference type="InterPro" id="IPR016187">
    <property type="entry name" value="CTDL_fold"/>
</dbReference>
<dbReference type="Ensembl" id="ENSFHET00000001553.1">
    <property type="protein sequence ID" value="ENSFHEP00000026919.1"/>
    <property type="gene ID" value="ENSFHEG00000010006.1"/>
</dbReference>
<dbReference type="InterPro" id="IPR016186">
    <property type="entry name" value="C-type_lectin-like/link_sf"/>
</dbReference>
<reference evidence="2" key="2">
    <citation type="submission" date="2025-09" db="UniProtKB">
        <authorList>
            <consortium name="Ensembl"/>
        </authorList>
    </citation>
    <scope>IDENTIFICATION</scope>
</reference>
<dbReference type="GeneTree" id="ENSGT00940000169840"/>
<sequence>MALAPVSFRGVRHYSTLELPLVEWAYLLPLILVPVPSRAWGLWVGFSHLIMPIYRLHVTYWLLTKIILPTLPLNSVVGQCPGFCLGSCSKFPPRKYYYVEMSRTWFEAQQFCREHYTDLATFENIEDVNRLKAPFSYSWAWIGLWDDPNSWKNEMGNESNSWRVLSTSITMKISTVSMRPHRMCGLMAIVTVNSFLSATKVMTKLKFRSM</sequence>
<dbReference type="SUPFAM" id="SSF56436">
    <property type="entry name" value="C-type lectin-like"/>
    <property type="match status" value="1"/>
</dbReference>
<dbReference type="PROSITE" id="PS50041">
    <property type="entry name" value="C_TYPE_LECTIN_2"/>
    <property type="match status" value="1"/>
</dbReference>
<dbReference type="Pfam" id="PF00059">
    <property type="entry name" value="Lectin_C"/>
    <property type="match status" value="1"/>
</dbReference>
<evidence type="ECO:0000259" key="1">
    <source>
        <dbReference type="PROSITE" id="PS50041"/>
    </source>
</evidence>
<dbReference type="PANTHER" id="PTHR45784">
    <property type="entry name" value="C-TYPE LECTIN DOMAIN FAMILY 20 MEMBER A-RELATED"/>
    <property type="match status" value="1"/>
</dbReference>
<dbReference type="PANTHER" id="PTHR45784:SF3">
    <property type="entry name" value="C-TYPE LECTIN DOMAIN FAMILY 4 MEMBER K-LIKE-RELATED"/>
    <property type="match status" value="1"/>
</dbReference>
<feature type="domain" description="C-type lectin" evidence="1">
    <location>
        <begin position="91"/>
        <end position="162"/>
    </location>
</feature>
<reference evidence="2" key="1">
    <citation type="submission" date="2025-08" db="UniProtKB">
        <authorList>
            <consortium name="Ensembl"/>
        </authorList>
    </citation>
    <scope>IDENTIFICATION</scope>
</reference>
<name>A0A3Q2QIY3_FUNHE</name>
<proteinExistence type="predicted"/>
<evidence type="ECO:0000313" key="2">
    <source>
        <dbReference type="Ensembl" id="ENSFHEP00000026919.1"/>
    </source>
</evidence>
<evidence type="ECO:0000313" key="3">
    <source>
        <dbReference type="Proteomes" id="UP000265000"/>
    </source>
</evidence>
<dbReference type="Proteomes" id="UP000265000">
    <property type="component" value="Unplaced"/>
</dbReference>
<dbReference type="AlphaFoldDB" id="A0A3Q2QIY3"/>
<dbReference type="STRING" id="8078.ENSFHEP00000026919"/>
<accession>A0A3Q2QIY3</accession>